<proteinExistence type="predicted"/>
<dbReference type="EMBL" id="JABFCT010000004">
    <property type="protein sequence ID" value="KAF5875834.1"/>
    <property type="molecule type" value="Genomic_DNA"/>
</dbReference>
<dbReference type="OrthoDB" id="3515431at2759"/>
<dbReference type="AlphaFoldDB" id="A0A8H6EKR7"/>
<name>A0A8H6EKR7_9HELO</name>
<reference evidence="1 2" key="1">
    <citation type="journal article" date="2020" name="Phytopathology">
        <title>A high-quality genome resource of Botrytis fragariae, a new and rapidly spreading fungal pathogen causing strawberry gray mold in the U.S.A.</title>
        <authorList>
            <person name="Wu Y."/>
            <person name="Saski C.A."/>
            <person name="Schnabel G."/>
            <person name="Xiao S."/>
            <person name="Hu M."/>
        </authorList>
    </citation>
    <scope>NUCLEOTIDE SEQUENCE [LARGE SCALE GENOMIC DNA]</scope>
    <source>
        <strain evidence="1 2">BVB16</strain>
    </source>
</reference>
<organism evidence="1 2">
    <name type="scientific">Botrytis fragariae</name>
    <dbReference type="NCBI Taxonomy" id="1964551"/>
    <lineage>
        <taxon>Eukaryota</taxon>
        <taxon>Fungi</taxon>
        <taxon>Dikarya</taxon>
        <taxon>Ascomycota</taxon>
        <taxon>Pezizomycotina</taxon>
        <taxon>Leotiomycetes</taxon>
        <taxon>Helotiales</taxon>
        <taxon>Sclerotiniaceae</taxon>
        <taxon>Botrytis</taxon>
    </lineage>
</organism>
<evidence type="ECO:0000313" key="1">
    <source>
        <dbReference type="EMBL" id="KAF5875834.1"/>
    </source>
</evidence>
<keyword evidence="2" id="KW-1185">Reference proteome</keyword>
<comment type="caution">
    <text evidence="1">The sequence shown here is derived from an EMBL/GenBank/DDBJ whole genome shotgun (WGS) entry which is preliminary data.</text>
</comment>
<accession>A0A8H6EKR7</accession>
<protein>
    <submittedName>
        <fullName evidence="1">Uncharacterized protein</fullName>
    </submittedName>
</protein>
<dbReference type="GeneID" id="59256344"/>
<gene>
    <name evidence="1" type="ORF">Bfra_002230</name>
</gene>
<sequence length="107" mass="11230">MYVNKLIDINSSHVDLCQTSGLVSAQDQNIISHDPLPNPITYPEGSFALPSQGAGAGCYYKGDRSAVGDIFCPGKPTVFCQGNAGEAPVVCDSNTSIHPMVLCGLEN</sequence>
<evidence type="ECO:0000313" key="2">
    <source>
        <dbReference type="Proteomes" id="UP000531561"/>
    </source>
</evidence>
<dbReference type="Proteomes" id="UP000531561">
    <property type="component" value="Unassembled WGS sequence"/>
</dbReference>
<dbReference type="RefSeq" id="XP_037194780.1">
    <property type="nucleotide sequence ID" value="XM_037332652.1"/>
</dbReference>